<evidence type="ECO:0000313" key="3">
    <source>
        <dbReference type="EMBL" id="GME72600.1"/>
    </source>
</evidence>
<feature type="transmembrane region" description="Helical" evidence="1">
    <location>
        <begin position="564"/>
        <end position="586"/>
    </location>
</feature>
<dbReference type="Pfam" id="PF04113">
    <property type="entry name" value="Gpi16"/>
    <property type="match status" value="1"/>
</dbReference>
<accession>A0A9W6WH85</accession>
<dbReference type="PANTHER" id="PTHR12959:SF11">
    <property type="entry name" value="GPI TRANSAMIDASE COMPONENT PIG-T"/>
    <property type="match status" value="1"/>
</dbReference>
<protein>
    <submittedName>
        <fullName evidence="3">Unnamed protein product</fullName>
    </submittedName>
</protein>
<keyword evidence="1" id="KW-0472">Membrane</keyword>
<sequence length="635" mass="72042">MFITNRILLLIGWAAVVIAAQSQKITYPYKEKLSLKPLPRNNLGMSFDFELDSEEISFYEDKETLDGDDSFVFKQYTVFPRIFGPVLQSTMARELHLRFAQGWWDQEIWGSLPKNGSISGGTGVELWAVIESDSEEKAFQNWIKLVNSLSGLFCASLNFIDSSSTTYPVNLFKPESEFIEKIDTRSNLYILRSALPREPVCTENLTPFLKFLPTKGKVGISSLLSGHKVFNSEWSTMGIDITTECDNVDGSEELSCHYHMNQNIGMVMNIPKTLERQKSPIPKPTPGSELRCDTDKKNDIYTCFPLGERTDIEWSLSDIFGHNINGGCMFAQAPTKVCGNINNETWKITPVTKIGDFESYIDEDGAVCYDITTKDSYDFKFSSEQSDKVLPAQVPPIKVSRSLTGYSQDFGGFRIDIVNSDSEDKHIILSQTLPWFVRIYLHSLTITERNLLSNSHAIVNVDDSAEFSKFISEIFYSPSIDRERPTHFEFKIYVPRNTSITINLKFDKSMLLYAEYPPDANHGFELEPAVVTLFKDEKMADIVYQMRTTTALLTLPTPDFSMPYNVIIFTCTVMALTFGSIFNLLIKRILSEEEAEDIINNSKFKKIVTRVKSKIANFKSLLKGKKATTSDKKDE</sequence>
<keyword evidence="2" id="KW-0732">Signal</keyword>
<evidence type="ECO:0000256" key="1">
    <source>
        <dbReference type="SAM" id="Phobius"/>
    </source>
</evidence>
<comment type="caution">
    <text evidence="3">The sequence shown here is derived from an EMBL/GenBank/DDBJ whole genome shotgun (WGS) entry which is preliminary data.</text>
</comment>
<dbReference type="AlphaFoldDB" id="A0A9W6WH85"/>
<dbReference type="PANTHER" id="PTHR12959">
    <property type="entry name" value="GPI TRANSAMIDASE COMPONENT PIG-T-RELATED"/>
    <property type="match status" value="1"/>
</dbReference>
<dbReference type="GO" id="GO:0042765">
    <property type="term" value="C:GPI-anchor transamidase complex"/>
    <property type="evidence" value="ECO:0007669"/>
    <property type="project" value="InterPro"/>
</dbReference>
<organism evidence="3 4">
    <name type="scientific">Candida boidinii</name>
    <name type="common">Yeast</name>
    <dbReference type="NCBI Taxonomy" id="5477"/>
    <lineage>
        <taxon>Eukaryota</taxon>
        <taxon>Fungi</taxon>
        <taxon>Dikarya</taxon>
        <taxon>Ascomycota</taxon>
        <taxon>Saccharomycotina</taxon>
        <taxon>Pichiomycetes</taxon>
        <taxon>Pichiales</taxon>
        <taxon>Pichiaceae</taxon>
        <taxon>Ogataea</taxon>
        <taxon>Ogataea/Candida clade</taxon>
    </lineage>
</organism>
<gene>
    <name evidence="3" type="ORF">Cboi02_000368200</name>
</gene>
<feature type="chain" id="PRO_5040804655" evidence="2">
    <location>
        <begin position="20"/>
        <end position="635"/>
    </location>
</feature>
<dbReference type="EMBL" id="BSXN01001318">
    <property type="protein sequence ID" value="GME72600.1"/>
    <property type="molecule type" value="Genomic_DNA"/>
</dbReference>
<dbReference type="GO" id="GO:0016255">
    <property type="term" value="P:attachment of GPI anchor to protein"/>
    <property type="evidence" value="ECO:0007669"/>
    <property type="project" value="InterPro"/>
</dbReference>
<dbReference type="Proteomes" id="UP001165120">
    <property type="component" value="Unassembled WGS sequence"/>
</dbReference>
<keyword evidence="1" id="KW-0812">Transmembrane</keyword>
<keyword evidence="1" id="KW-1133">Transmembrane helix</keyword>
<feature type="signal peptide" evidence="2">
    <location>
        <begin position="1"/>
        <end position="19"/>
    </location>
</feature>
<proteinExistence type="predicted"/>
<keyword evidence="4" id="KW-1185">Reference proteome</keyword>
<evidence type="ECO:0000313" key="4">
    <source>
        <dbReference type="Proteomes" id="UP001165120"/>
    </source>
</evidence>
<reference evidence="3" key="1">
    <citation type="submission" date="2023-04" db="EMBL/GenBank/DDBJ databases">
        <title>Candida boidinii NBRC 10035.</title>
        <authorList>
            <person name="Ichikawa N."/>
            <person name="Sato H."/>
            <person name="Tonouchi N."/>
        </authorList>
    </citation>
    <scope>NUCLEOTIDE SEQUENCE</scope>
    <source>
        <strain evidence="3">NBRC 10035</strain>
    </source>
</reference>
<dbReference type="InterPro" id="IPR007245">
    <property type="entry name" value="PIG-T"/>
</dbReference>
<evidence type="ECO:0000256" key="2">
    <source>
        <dbReference type="SAM" id="SignalP"/>
    </source>
</evidence>
<name>A0A9W6WH85_CANBO</name>